<feature type="domain" description="HTH araC/xylS-type" evidence="4">
    <location>
        <begin position="293"/>
        <end position="391"/>
    </location>
</feature>
<keyword evidence="6" id="KW-1185">Reference proteome</keyword>
<dbReference type="EMBL" id="JAJKFT010000002">
    <property type="protein sequence ID" value="MCC9627326.1"/>
    <property type="molecule type" value="Genomic_DNA"/>
</dbReference>
<protein>
    <submittedName>
        <fullName evidence="5">Substrate-binding domain-containing protein</fullName>
    </submittedName>
</protein>
<evidence type="ECO:0000259" key="4">
    <source>
        <dbReference type="PROSITE" id="PS01124"/>
    </source>
</evidence>
<dbReference type="Pfam" id="PF13377">
    <property type="entry name" value="Peripla_BP_3"/>
    <property type="match status" value="1"/>
</dbReference>
<organism evidence="5 6">
    <name type="scientific">Blastopirellula sediminis</name>
    <dbReference type="NCBI Taxonomy" id="2894196"/>
    <lineage>
        <taxon>Bacteria</taxon>
        <taxon>Pseudomonadati</taxon>
        <taxon>Planctomycetota</taxon>
        <taxon>Planctomycetia</taxon>
        <taxon>Pirellulales</taxon>
        <taxon>Pirellulaceae</taxon>
        <taxon>Blastopirellula</taxon>
    </lineage>
</organism>
<dbReference type="GO" id="GO:0000976">
    <property type="term" value="F:transcription cis-regulatory region binding"/>
    <property type="evidence" value="ECO:0007669"/>
    <property type="project" value="TreeGrafter"/>
</dbReference>
<dbReference type="PANTHER" id="PTHR30146">
    <property type="entry name" value="LACI-RELATED TRANSCRIPTIONAL REPRESSOR"/>
    <property type="match status" value="1"/>
</dbReference>
<reference evidence="5" key="1">
    <citation type="submission" date="2021-11" db="EMBL/GenBank/DDBJ databases">
        <title>Genome sequence.</title>
        <authorList>
            <person name="Sun Q."/>
        </authorList>
    </citation>
    <scope>NUCLEOTIDE SEQUENCE</scope>
    <source>
        <strain evidence="5">JC732</strain>
    </source>
</reference>
<keyword evidence="3" id="KW-0804">Transcription</keyword>
<dbReference type="SUPFAM" id="SSF46689">
    <property type="entry name" value="Homeodomain-like"/>
    <property type="match status" value="2"/>
</dbReference>
<keyword evidence="2" id="KW-0238">DNA-binding</keyword>
<dbReference type="PANTHER" id="PTHR30146:SF24">
    <property type="entry name" value="XYLOSE OPERON REGULATORY PROTEIN"/>
    <property type="match status" value="1"/>
</dbReference>
<dbReference type="InterPro" id="IPR009057">
    <property type="entry name" value="Homeodomain-like_sf"/>
</dbReference>
<dbReference type="Gene3D" id="1.10.10.60">
    <property type="entry name" value="Homeodomain-like"/>
    <property type="match status" value="1"/>
</dbReference>
<proteinExistence type="predicted"/>
<dbReference type="RefSeq" id="WP_230215528.1">
    <property type="nucleotide sequence ID" value="NZ_JAJKFT010000002.1"/>
</dbReference>
<dbReference type="Pfam" id="PF22177">
    <property type="entry name" value="PBP1_XylR"/>
    <property type="match status" value="1"/>
</dbReference>
<name>A0A9X1SF94_9BACT</name>
<dbReference type="InterPro" id="IPR046335">
    <property type="entry name" value="LacI/GalR-like_sensor"/>
</dbReference>
<evidence type="ECO:0000313" key="6">
    <source>
        <dbReference type="Proteomes" id="UP001139103"/>
    </source>
</evidence>
<gene>
    <name evidence="5" type="ORF">LOC68_02870</name>
</gene>
<dbReference type="PROSITE" id="PS01124">
    <property type="entry name" value="HTH_ARAC_FAMILY_2"/>
    <property type="match status" value="1"/>
</dbReference>
<accession>A0A9X1SF94</accession>
<evidence type="ECO:0000256" key="3">
    <source>
        <dbReference type="ARBA" id="ARBA00023163"/>
    </source>
</evidence>
<dbReference type="GO" id="GO:0003700">
    <property type="term" value="F:DNA-binding transcription factor activity"/>
    <property type="evidence" value="ECO:0007669"/>
    <property type="project" value="InterPro"/>
</dbReference>
<evidence type="ECO:0000256" key="2">
    <source>
        <dbReference type="ARBA" id="ARBA00023125"/>
    </source>
</evidence>
<dbReference type="Gene3D" id="3.40.50.2300">
    <property type="match status" value="2"/>
</dbReference>
<comment type="caution">
    <text evidence="5">The sequence shown here is derived from an EMBL/GenBank/DDBJ whole genome shotgun (WGS) entry which is preliminary data.</text>
</comment>
<dbReference type="Proteomes" id="UP001139103">
    <property type="component" value="Unassembled WGS sequence"/>
</dbReference>
<dbReference type="SMART" id="SM00342">
    <property type="entry name" value="HTH_ARAC"/>
    <property type="match status" value="1"/>
</dbReference>
<dbReference type="Pfam" id="PF12833">
    <property type="entry name" value="HTH_18"/>
    <property type="match status" value="1"/>
</dbReference>
<sequence length="399" mass="44985">MSNSLLGVPARRSIALIVQTATEWSRDVLQGVADYAREQGGWDCFIEPHGFWDELHLPTDWKGHGVIGRLTHPTLVRSITRRKIPCVNVSWSREHSVRFPNVVSDQRACGEMAARHFLDRGFRNIAYVGAAPHMGYSTLIEDTIRATVSEGGSELYSFQYSPKQTMIREHGIRTDIADLQRWLLELPKPVGVIVWSAMIGRSVMTMCANATIDVPDDVAILCVEHDDLMSALAPVELSSLDQAGRTVGYKAAELLDQMIQGEPAPDQPIEVPPRGVVARRSSDATGFQDEVVTEAIRYIRDHADEPIQIHDVEKALNVSRRVLENRFERLVGRSPADVLRRVRVERAAVLLRDTELSIPEIAFRCGFNHPESFIRCFKRMMDDVPSHYRRTNREGERNG</sequence>
<dbReference type="InterPro" id="IPR018060">
    <property type="entry name" value="HTH_AraC"/>
</dbReference>
<evidence type="ECO:0000313" key="5">
    <source>
        <dbReference type="EMBL" id="MCC9627326.1"/>
    </source>
</evidence>
<keyword evidence="1" id="KW-0805">Transcription regulation</keyword>
<dbReference type="InterPro" id="IPR028082">
    <property type="entry name" value="Peripla_BP_I"/>
</dbReference>
<dbReference type="CDD" id="cd01543">
    <property type="entry name" value="PBP1_XylR"/>
    <property type="match status" value="1"/>
</dbReference>
<dbReference type="InterPro" id="IPR054031">
    <property type="entry name" value="XylR_PBP1"/>
</dbReference>
<dbReference type="AlphaFoldDB" id="A0A9X1SF94"/>
<evidence type="ECO:0000256" key="1">
    <source>
        <dbReference type="ARBA" id="ARBA00023015"/>
    </source>
</evidence>
<dbReference type="SUPFAM" id="SSF53822">
    <property type="entry name" value="Periplasmic binding protein-like I"/>
    <property type="match status" value="1"/>
</dbReference>